<sequence>MSTPLRIARPLHRKCTIAPCTALRPFSSSAPRQRRSKDQLAGGKTKEPGQKAPKTIEDEARANAGGQELPEDTGLLSETFVRGSAPKLSSYGDRWRYEWKWMKTRFRDWWSIQYYVWYMKKTGFVFRLKPEYSRAKVRDDGEEYYTKIYEALASKDRTNLDKFCVSGIIDHLKERWAARPADVTMTWKLLDRSQDLSSKLPWLNTGKLSARIVSNRMGHLPISGASDRKTPSAVRQVVLRIASRQVLTVEREIDGKGKGSKAEKLAKLAWRPEGANEQAEDEFDWAIERHPKDVVEYVVMQRRMLRGNEEDWKVWGFTEPTTMESMREAERFEKESRAYSASQLGIA</sequence>
<dbReference type="PANTHER" id="PTHR28554:SF1">
    <property type="entry name" value="LARGE RIBOSOMAL SUBUNIT PROTEIN ML45"/>
    <property type="match status" value="1"/>
</dbReference>
<organism evidence="5 6">
    <name type="scientific">Lophiostoma macrostomum CBS 122681</name>
    <dbReference type="NCBI Taxonomy" id="1314788"/>
    <lineage>
        <taxon>Eukaryota</taxon>
        <taxon>Fungi</taxon>
        <taxon>Dikarya</taxon>
        <taxon>Ascomycota</taxon>
        <taxon>Pezizomycotina</taxon>
        <taxon>Dothideomycetes</taxon>
        <taxon>Pleosporomycetidae</taxon>
        <taxon>Pleosporales</taxon>
        <taxon>Lophiostomataceae</taxon>
        <taxon>Lophiostoma</taxon>
    </lineage>
</organism>
<comment type="subcellular location">
    <subcellularLocation>
        <location evidence="1">Mitochondrion</location>
    </subcellularLocation>
</comment>
<gene>
    <name evidence="5" type="ORF">K491DRAFT_779943</name>
</gene>
<evidence type="ECO:0000256" key="4">
    <source>
        <dbReference type="SAM" id="MobiDB-lite"/>
    </source>
</evidence>
<dbReference type="AlphaFoldDB" id="A0A6A6T4Y7"/>
<keyword evidence="6" id="KW-1185">Reference proteome</keyword>
<evidence type="ECO:0000256" key="3">
    <source>
        <dbReference type="ARBA" id="ARBA00023128"/>
    </source>
</evidence>
<dbReference type="PANTHER" id="PTHR28554">
    <property type="entry name" value="39S RIBOSOMAL PROTEIN L45, MITOCHONDRIAL"/>
    <property type="match status" value="1"/>
</dbReference>
<dbReference type="Gene3D" id="3.10.450.240">
    <property type="match status" value="1"/>
</dbReference>
<feature type="compositionally biased region" description="Basic and acidic residues" evidence="4">
    <location>
        <begin position="44"/>
        <end position="56"/>
    </location>
</feature>
<keyword evidence="3" id="KW-0496">Mitochondrion</keyword>
<dbReference type="GO" id="GO:0005739">
    <property type="term" value="C:mitochondrion"/>
    <property type="evidence" value="ECO:0007669"/>
    <property type="project" value="UniProtKB-SubCell"/>
</dbReference>
<evidence type="ECO:0000313" key="5">
    <source>
        <dbReference type="EMBL" id="KAF2653973.1"/>
    </source>
</evidence>
<dbReference type="EMBL" id="MU004372">
    <property type="protein sequence ID" value="KAF2653973.1"/>
    <property type="molecule type" value="Genomic_DNA"/>
</dbReference>
<protein>
    <recommendedName>
        <fullName evidence="7">Tim44-like domain-containing protein</fullName>
    </recommendedName>
</protein>
<accession>A0A6A6T4Y7</accession>
<evidence type="ECO:0008006" key="7">
    <source>
        <dbReference type="Google" id="ProtNLM"/>
    </source>
</evidence>
<dbReference type="Proteomes" id="UP000799324">
    <property type="component" value="Unassembled WGS sequence"/>
</dbReference>
<evidence type="ECO:0000313" key="6">
    <source>
        <dbReference type="Proteomes" id="UP000799324"/>
    </source>
</evidence>
<keyword evidence="2" id="KW-0809">Transit peptide</keyword>
<evidence type="ECO:0000256" key="1">
    <source>
        <dbReference type="ARBA" id="ARBA00004173"/>
    </source>
</evidence>
<feature type="region of interest" description="Disordered" evidence="4">
    <location>
        <begin position="26"/>
        <end position="56"/>
    </location>
</feature>
<name>A0A6A6T4Y7_9PLEO</name>
<dbReference type="OrthoDB" id="19619at2759"/>
<reference evidence="5" key="1">
    <citation type="journal article" date="2020" name="Stud. Mycol.">
        <title>101 Dothideomycetes genomes: a test case for predicting lifestyles and emergence of pathogens.</title>
        <authorList>
            <person name="Haridas S."/>
            <person name="Albert R."/>
            <person name="Binder M."/>
            <person name="Bloem J."/>
            <person name="Labutti K."/>
            <person name="Salamov A."/>
            <person name="Andreopoulos B."/>
            <person name="Baker S."/>
            <person name="Barry K."/>
            <person name="Bills G."/>
            <person name="Bluhm B."/>
            <person name="Cannon C."/>
            <person name="Castanera R."/>
            <person name="Culley D."/>
            <person name="Daum C."/>
            <person name="Ezra D."/>
            <person name="Gonzalez J."/>
            <person name="Henrissat B."/>
            <person name="Kuo A."/>
            <person name="Liang C."/>
            <person name="Lipzen A."/>
            <person name="Lutzoni F."/>
            <person name="Magnuson J."/>
            <person name="Mondo S."/>
            <person name="Nolan M."/>
            <person name="Ohm R."/>
            <person name="Pangilinan J."/>
            <person name="Park H.-J."/>
            <person name="Ramirez L."/>
            <person name="Alfaro M."/>
            <person name="Sun H."/>
            <person name="Tritt A."/>
            <person name="Yoshinaga Y."/>
            <person name="Zwiers L.-H."/>
            <person name="Turgeon B."/>
            <person name="Goodwin S."/>
            <person name="Spatafora J."/>
            <person name="Crous P."/>
            <person name="Grigoriev I."/>
        </authorList>
    </citation>
    <scope>NUCLEOTIDE SEQUENCE</scope>
    <source>
        <strain evidence="5">CBS 122681</strain>
    </source>
</reference>
<evidence type="ECO:0000256" key="2">
    <source>
        <dbReference type="ARBA" id="ARBA00022946"/>
    </source>
</evidence>
<proteinExistence type="predicted"/>
<dbReference type="InterPro" id="IPR051975">
    <property type="entry name" value="mtLSU_mL45"/>
</dbReference>